<proteinExistence type="inferred from homology"/>
<protein>
    <submittedName>
        <fullName evidence="8">Site-specific integrase</fullName>
    </submittedName>
</protein>
<dbReference type="InterPro" id="IPR013762">
    <property type="entry name" value="Integrase-like_cat_sf"/>
</dbReference>
<feature type="domain" description="Core-binding (CB)" evidence="7">
    <location>
        <begin position="61"/>
        <end position="154"/>
    </location>
</feature>
<dbReference type="SUPFAM" id="SSF56349">
    <property type="entry name" value="DNA breaking-rejoining enzymes"/>
    <property type="match status" value="1"/>
</dbReference>
<dbReference type="GO" id="GO:0015074">
    <property type="term" value="P:DNA integration"/>
    <property type="evidence" value="ECO:0007669"/>
    <property type="project" value="InterPro"/>
</dbReference>
<dbReference type="Pfam" id="PF13102">
    <property type="entry name" value="Phage_int_SAM_5"/>
    <property type="match status" value="1"/>
</dbReference>
<accession>A0A5C4QH68</accession>
<evidence type="ECO:0000313" key="9">
    <source>
        <dbReference type="Proteomes" id="UP000306145"/>
    </source>
</evidence>
<evidence type="ECO:0000259" key="7">
    <source>
        <dbReference type="PROSITE" id="PS51900"/>
    </source>
</evidence>
<comment type="caution">
    <text evidence="8">The sequence shown here is derived from an EMBL/GenBank/DDBJ whole genome shotgun (WGS) entry which is preliminary data.</text>
</comment>
<dbReference type="AlphaFoldDB" id="A0A5C4QH68"/>
<gene>
    <name evidence="8" type="ORF">FHG89_25980</name>
</gene>
<dbReference type="InterPro" id="IPR010998">
    <property type="entry name" value="Integrase_recombinase_N"/>
</dbReference>
<dbReference type="OrthoDB" id="1822491at2"/>
<evidence type="ECO:0000256" key="2">
    <source>
        <dbReference type="ARBA" id="ARBA00023125"/>
    </source>
</evidence>
<dbReference type="PROSITE" id="PS51900">
    <property type="entry name" value="CB"/>
    <property type="match status" value="1"/>
</dbReference>
<dbReference type="GO" id="GO:0003677">
    <property type="term" value="F:DNA binding"/>
    <property type="evidence" value="ECO:0007669"/>
    <property type="project" value="UniProtKB-UniRule"/>
</dbReference>
<dbReference type="CDD" id="cd01189">
    <property type="entry name" value="INT_ICEBs1_C_like"/>
    <property type="match status" value="1"/>
</dbReference>
<keyword evidence="9" id="KW-1185">Reference proteome</keyword>
<dbReference type="InterPro" id="IPR025269">
    <property type="entry name" value="SAM-like_dom"/>
</dbReference>
<feature type="region of interest" description="Disordered" evidence="5">
    <location>
        <begin position="287"/>
        <end position="309"/>
    </location>
</feature>
<evidence type="ECO:0000313" key="8">
    <source>
        <dbReference type="EMBL" id="TNH23962.1"/>
    </source>
</evidence>
<evidence type="ECO:0000256" key="3">
    <source>
        <dbReference type="ARBA" id="ARBA00023172"/>
    </source>
</evidence>
<feature type="region of interest" description="Disordered" evidence="5">
    <location>
        <begin position="402"/>
        <end position="424"/>
    </location>
</feature>
<dbReference type="PANTHER" id="PTHR30349:SF64">
    <property type="entry name" value="PROPHAGE INTEGRASE INTD-RELATED"/>
    <property type="match status" value="1"/>
</dbReference>
<evidence type="ECO:0000259" key="6">
    <source>
        <dbReference type="PROSITE" id="PS51898"/>
    </source>
</evidence>
<dbReference type="Pfam" id="PF00589">
    <property type="entry name" value="Phage_integrase"/>
    <property type="match status" value="1"/>
</dbReference>
<reference evidence="8 9" key="1">
    <citation type="submission" date="2019-06" db="EMBL/GenBank/DDBJ databases">
        <title>Micromonospora ordensis sp. nov., isolated from deep marine sediment.</title>
        <authorList>
            <person name="Veyisoglu A."/>
            <person name="Carro L."/>
            <person name="Klenk H.-P."/>
            <person name="Sahin N."/>
        </authorList>
    </citation>
    <scope>NUCLEOTIDE SEQUENCE [LARGE SCALE GENOMIC DNA]</scope>
    <source>
        <strain evidence="8 9">S2509</strain>
    </source>
</reference>
<dbReference type="Proteomes" id="UP000306145">
    <property type="component" value="Unassembled WGS sequence"/>
</dbReference>
<comment type="similarity">
    <text evidence="1">Belongs to the 'phage' integrase family.</text>
</comment>
<dbReference type="InterPro" id="IPR050090">
    <property type="entry name" value="Tyrosine_recombinase_XerCD"/>
</dbReference>
<dbReference type="EMBL" id="VDFY01000230">
    <property type="protein sequence ID" value="TNH23962.1"/>
    <property type="molecule type" value="Genomic_DNA"/>
</dbReference>
<dbReference type="RefSeq" id="WP_139587035.1">
    <property type="nucleotide sequence ID" value="NZ_VDFY01000230.1"/>
</dbReference>
<keyword evidence="3" id="KW-0233">DNA recombination</keyword>
<dbReference type="InterPro" id="IPR011010">
    <property type="entry name" value="DNA_brk_join_enz"/>
</dbReference>
<evidence type="ECO:0000256" key="4">
    <source>
        <dbReference type="PROSITE-ProRule" id="PRU01248"/>
    </source>
</evidence>
<dbReference type="Gene3D" id="1.10.150.130">
    <property type="match status" value="1"/>
</dbReference>
<keyword evidence="2 4" id="KW-0238">DNA-binding</keyword>
<dbReference type="Gene3D" id="1.10.443.10">
    <property type="entry name" value="Intergrase catalytic core"/>
    <property type="match status" value="1"/>
</dbReference>
<dbReference type="InterPro" id="IPR002104">
    <property type="entry name" value="Integrase_catalytic"/>
</dbReference>
<dbReference type="PROSITE" id="PS51898">
    <property type="entry name" value="TYR_RECOMBINASE"/>
    <property type="match status" value="1"/>
</dbReference>
<sequence length="424" mass="47924">MRKLPIPKQTSGGQWEVRWRYKVNGREHRPRRTFTTEAEANDWILRNLKSESRVSPTDRKTTFDAYADKYIEEVSATVKANTAERYRSALLHAREFFRGWPVSEIRASDCREFRARLMKGGCLPADSRSPRRMSRANSVRNVYAAFRAVLELAAEDGVLPANPAILRRTPGRKPNKQPKFRAVFLDASQVEALAAAAPEPYGFMVRFLAYTGLRAGELAGLDVADVKLWRAKETWRGYVDVHRTRRKTKSGWVEDTPKSEESTRRVELPPWLAADLAEYLSGTHERAEEPRAPLFPNRKPGATYTTGPDGRKVRGGFRLNWSEPVEPGAFYRNVFKPALAAAGLPEATRLHDLRHTFAALWLDAGGKIERLSEQMGHASYETTQKFYAHLIPPDEDAPHIFAARPAAPKPQPSNVRPLRPTGTQ</sequence>
<dbReference type="InterPro" id="IPR044068">
    <property type="entry name" value="CB"/>
</dbReference>
<dbReference type="PANTHER" id="PTHR30349">
    <property type="entry name" value="PHAGE INTEGRASE-RELATED"/>
    <property type="match status" value="1"/>
</dbReference>
<feature type="domain" description="Tyr recombinase" evidence="6">
    <location>
        <begin position="180"/>
        <end position="400"/>
    </location>
</feature>
<evidence type="ECO:0000256" key="1">
    <source>
        <dbReference type="ARBA" id="ARBA00008857"/>
    </source>
</evidence>
<organism evidence="8 9">
    <name type="scientific">Micromonospora orduensis</name>
    <dbReference type="NCBI Taxonomy" id="1420891"/>
    <lineage>
        <taxon>Bacteria</taxon>
        <taxon>Bacillati</taxon>
        <taxon>Actinomycetota</taxon>
        <taxon>Actinomycetes</taxon>
        <taxon>Micromonosporales</taxon>
        <taxon>Micromonosporaceae</taxon>
        <taxon>Micromonospora</taxon>
    </lineage>
</organism>
<dbReference type="GO" id="GO:0006310">
    <property type="term" value="P:DNA recombination"/>
    <property type="evidence" value="ECO:0007669"/>
    <property type="project" value="UniProtKB-KW"/>
</dbReference>
<evidence type="ECO:0000256" key="5">
    <source>
        <dbReference type="SAM" id="MobiDB-lite"/>
    </source>
</evidence>
<name>A0A5C4QH68_9ACTN</name>